<dbReference type="RefSeq" id="WP_092890407.1">
    <property type="nucleotide sequence ID" value="NZ_CP061498.1"/>
</dbReference>
<evidence type="ECO:0000256" key="3">
    <source>
        <dbReference type="ARBA" id="ARBA00013194"/>
    </source>
</evidence>
<protein>
    <recommendedName>
        <fullName evidence="4">Parvulin-like PPIase</fullName>
        <ecNumber evidence="3">5.2.1.8</ecNumber>
    </recommendedName>
    <alternativeName>
        <fullName evidence="6">Peptidyl-prolyl cis-trans isomerase plp</fullName>
    </alternativeName>
    <alternativeName>
        <fullName evidence="7">Rotamase plp</fullName>
    </alternativeName>
</protein>
<evidence type="ECO:0000256" key="1">
    <source>
        <dbReference type="ARBA" id="ARBA00000971"/>
    </source>
</evidence>
<dbReference type="STRING" id="564137.SAMN04488238_107170"/>
<comment type="similarity">
    <text evidence="2">Belongs to the PpiC/parvulin rotamase family.</text>
</comment>
<dbReference type="PANTHER" id="PTHR47245:SF2">
    <property type="entry name" value="PEPTIDYL-PROLYL CIS-TRANS ISOMERASE HP_0175-RELATED"/>
    <property type="match status" value="1"/>
</dbReference>
<dbReference type="InterPro" id="IPR000297">
    <property type="entry name" value="PPIase_PpiC"/>
</dbReference>
<name>A0A1H3AXC7_9RHOB</name>
<proteinExistence type="inferred from homology"/>
<reference evidence="11 12" key="1">
    <citation type="submission" date="2016-10" db="EMBL/GenBank/DDBJ databases">
        <authorList>
            <person name="de Groot N.N."/>
        </authorList>
    </citation>
    <scope>NUCLEOTIDE SEQUENCE [LARGE SCALE GENOMIC DNA]</scope>
    <source>
        <strain evidence="11 12">CGMCC 1.8894</strain>
    </source>
</reference>
<feature type="chain" id="PRO_5011656166" description="Parvulin-like PPIase" evidence="9">
    <location>
        <begin position="24"/>
        <end position="289"/>
    </location>
</feature>
<keyword evidence="5 8" id="KW-0697">Rotamase</keyword>
<gene>
    <name evidence="11" type="ORF">SAMN04488238_107170</name>
</gene>
<sequence>MSKHSNLIVSGALALLVALPATAQDTAQDAPTPQTVLATVGGTEITLGHVIAMRSALPEQFQSLPDATLFPALTEQLIEQTALAQSIEDDLTFVQQITLENETRNFTANAALTRAAEASVSDEAITAAYDAFVVEFSGQEPTPEFNAAHILVETEEEATTLRAELEEGADFATLARENSTDGAAAGGGALGWFGPGMMIPAFEEAVMAMEVGEISQPIETQFGWHIVQLNETRMSTAPALEEVREELAAEIQREAARNLIEDLTAATEISRSFEDLDPSVLSNVALDAE</sequence>
<evidence type="ECO:0000256" key="4">
    <source>
        <dbReference type="ARBA" id="ARBA00018370"/>
    </source>
</evidence>
<dbReference type="InterPro" id="IPR046357">
    <property type="entry name" value="PPIase_dom_sf"/>
</dbReference>
<evidence type="ECO:0000259" key="10">
    <source>
        <dbReference type="PROSITE" id="PS50198"/>
    </source>
</evidence>
<dbReference type="Pfam" id="PF00639">
    <property type="entry name" value="Rotamase"/>
    <property type="match status" value="1"/>
</dbReference>
<dbReference type="EC" id="5.2.1.8" evidence="3"/>
<accession>A0A1H3AXC7</accession>
<evidence type="ECO:0000256" key="8">
    <source>
        <dbReference type="PROSITE-ProRule" id="PRU00278"/>
    </source>
</evidence>
<keyword evidence="8 11" id="KW-0413">Isomerase</keyword>
<evidence type="ECO:0000256" key="2">
    <source>
        <dbReference type="ARBA" id="ARBA00007656"/>
    </source>
</evidence>
<feature type="signal peptide" evidence="9">
    <location>
        <begin position="1"/>
        <end position="23"/>
    </location>
</feature>
<keyword evidence="12" id="KW-1185">Reference proteome</keyword>
<dbReference type="AlphaFoldDB" id="A0A1H3AXC7"/>
<feature type="domain" description="PpiC" evidence="10">
    <location>
        <begin position="142"/>
        <end position="231"/>
    </location>
</feature>
<dbReference type="OrthoDB" id="14196at2"/>
<dbReference type="SUPFAM" id="SSF54534">
    <property type="entry name" value="FKBP-like"/>
    <property type="match status" value="1"/>
</dbReference>
<dbReference type="SUPFAM" id="SSF109998">
    <property type="entry name" value="Triger factor/SurA peptide-binding domain-like"/>
    <property type="match status" value="1"/>
</dbReference>
<dbReference type="Gene3D" id="3.10.50.40">
    <property type="match status" value="1"/>
</dbReference>
<evidence type="ECO:0000256" key="7">
    <source>
        <dbReference type="ARBA" id="ARBA00031484"/>
    </source>
</evidence>
<evidence type="ECO:0000256" key="9">
    <source>
        <dbReference type="SAM" id="SignalP"/>
    </source>
</evidence>
<dbReference type="PANTHER" id="PTHR47245">
    <property type="entry name" value="PEPTIDYLPROLYL ISOMERASE"/>
    <property type="match status" value="1"/>
</dbReference>
<comment type="catalytic activity">
    <reaction evidence="1">
        <text>[protein]-peptidylproline (omega=180) = [protein]-peptidylproline (omega=0)</text>
        <dbReference type="Rhea" id="RHEA:16237"/>
        <dbReference type="Rhea" id="RHEA-COMP:10747"/>
        <dbReference type="Rhea" id="RHEA-COMP:10748"/>
        <dbReference type="ChEBI" id="CHEBI:83833"/>
        <dbReference type="ChEBI" id="CHEBI:83834"/>
        <dbReference type="EC" id="5.2.1.8"/>
    </reaction>
</comment>
<evidence type="ECO:0000313" key="11">
    <source>
        <dbReference type="EMBL" id="SDX34362.1"/>
    </source>
</evidence>
<evidence type="ECO:0000256" key="5">
    <source>
        <dbReference type="ARBA" id="ARBA00023110"/>
    </source>
</evidence>
<dbReference type="InterPro" id="IPR027304">
    <property type="entry name" value="Trigger_fact/SurA_dom_sf"/>
</dbReference>
<evidence type="ECO:0000256" key="6">
    <source>
        <dbReference type="ARBA" id="ARBA00030642"/>
    </source>
</evidence>
<evidence type="ECO:0000313" key="12">
    <source>
        <dbReference type="Proteomes" id="UP000198539"/>
    </source>
</evidence>
<dbReference type="EMBL" id="FNOM01000007">
    <property type="protein sequence ID" value="SDX34362.1"/>
    <property type="molecule type" value="Genomic_DNA"/>
</dbReference>
<organism evidence="11 12">
    <name type="scientific">Roseicitreum antarcticum</name>
    <dbReference type="NCBI Taxonomy" id="564137"/>
    <lineage>
        <taxon>Bacteria</taxon>
        <taxon>Pseudomonadati</taxon>
        <taxon>Pseudomonadota</taxon>
        <taxon>Alphaproteobacteria</taxon>
        <taxon>Rhodobacterales</taxon>
        <taxon>Paracoccaceae</taxon>
        <taxon>Roseicitreum</taxon>
    </lineage>
</organism>
<dbReference type="GO" id="GO:0003755">
    <property type="term" value="F:peptidyl-prolyl cis-trans isomerase activity"/>
    <property type="evidence" value="ECO:0007669"/>
    <property type="project" value="UniProtKB-KW"/>
</dbReference>
<dbReference type="InterPro" id="IPR050245">
    <property type="entry name" value="PrsA_foldase"/>
</dbReference>
<keyword evidence="9" id="KW-0732">Signal</keyword>
<dbReference type="PROSITE" id="PS50198">
    <property type="entry name" value="PPIC_PPIASE_2"/>
    <property type="match status" value="1"/>
</dbReference>
<dbReference type="Proteomes" id="UP000198539">
    <property type="component" value="Unassembled WGS sequence"/>
</dbReference>